<organism evidence="1 2">
    <name type="scientific">Niveibacterium umoris</name>
    <dbReference type="NCBI Taxonomy" id="1193620"/>
    <lineage>
        <taxon>Bacteria</taxon>
        <taxon>Pseudomonadati</taxon>
        <taxon>Pseudomonadota</taxon>
        <taxon>Betaproteobacteria</taxon>
        <taxon>Rhodocyclales</taxon>
        <taxon>Rhodocyclaceae</taxon>
        <taxon>Niveibacterium</taxon>
    </lineage>
</organism>
<reference evidence="1 2" key="1">
    <citation type="submission" date="2020-08" db="EMBL/GenBank/DDBJ databases">
        <title>Genomic Encyclopedia of Type Strains, Phase IV (KMG-IV): sequencing the most valuable type-strain genomes for metagenomic binning, comparative biology and taxonomic classification.</title>
        <authorList>
            <person name="Goeker M."/>
        </authorList>
    </citation>
    <scope>NUCLEOTIDE SEQUENCE [LARGE SCALE GENOMIC DNA]</scope>
    <source>
        <strain evidence="1 2">DSM 106739</strain>
    </source>
</reference>
<evidence type="ECO:0000313" key="2">
    <source>
        <dbReference type="Proteomes" id="UP000561045"/>
    </source>
</evidence>
<accession>A0A840BTG1</accession>
<evidence type="ECO:0000313" key="1">
    <source>
        <dbReference type="EMBL" id="MBB4014962.1"/>
    </source>
</evidence>
<name>A0A840BTG1_9RHOO</name>
<sequence>MATKITVWRERLLNETVLAVTVNEPSKLGIVGKRNSGGTLKESAQFNSPNTIQFVGIRTIGVTGEPLRELAN</sequence>
<dbReference type="Proteomes" id="UP000561045">
    <property type="component" value="Unassembled WGS sequence"/>
</dbReference>
<dbReference type="RefSeq" id="WP_242533255.1">
    <property type="nucleotide sequence ID" value="NZ_BAABLE010000022.1"/>
</dbReference>
<proteinExistence type="predicted"/>
<comment type="caution">
    <text evidence="1">The sequence shown here is derived from an EMBL/GenBank/DDBJ whole genome shotgun (WGS) entry which is preliminary data.</text>
</comment>
<protein>
    <submittedName>
        <fullName evidence="1">Uncharacterized protein</fullName>
    </submittedName>
</protein>
<keyword evidence="2" id="KW-1185">Reference proteome</keyword>
<dbReference type="AlphaFoldDB" id="A0A840BTG1"/>
<gene>
    <name evidence="1" type="ORF">GGR36_004330</name>
</gene>
<dbReference type="EMBL" id="JACIET010000008">
    <property type="protein sequence ID" value="MBB4014962.1"/>
    <property type="molecule type" value="Genomic_DNA"/>
</dbReference>